<comment type="similarity">
    <text evidence="2">Belongs to the major facilitator superfamily.</text>
</comment>
<dbReference type="Pfam" id="PF00083">
    <property type="entry name" value="Sugar_tr"/>
    <property type="match status" value="1"/>
</dbReference>
<proteinExistence type="inferred from homology"/>
<evidence type="ECO:0000256" key="3">
    <source>
        <dbReference type="ARBA" id="ARBA00022448"/>
    </source>
</evidence>
<dbReference type="ExpressionAtlas" id="B5DP77">
    <property type="expression patterns" value="baseline"/>
</dbReference>
<dbReference type="InParanoid" id="B5DP77"/>
<evidence type="ECO:0000259" key="7">
    <source>
        <dbReference type="PROSITE" id="PS50850"/>
    </source>
</evidence>
<dbReference type="InterPro" id="IPR020846">
    <property type="entry name" value="MFS_dom"/>
</dbReference>
<dbReference type="InterPro" id="IPR036259">
    <property type="entry name" value="MFS_trans_sf"/>
</dbReference>
<dbReference type="AlphaFoldDB" id="B5DP77"/>
<dbReference type="GO" id="GO:0022857">
    <property type="term" value="F:transmembrane transporter activity"/>
    <property type="evidence" value="ECO:0007669"/>
    <property type="project" value="InterPro"/>
</dbReference>
<dbReference type="KEGG" id="dpo:6900918"/>
<evidence type="ECO:0000256" key="1">
    <source>
        <dbReference type="ARBA" id="ARBA00004141"/>
    </source>
</evidence>
<dbReference type="STRING" id="46245.B5DP77"/>
<name>B5DP77_DROPS</name>
<dbReference type="PROSITE" id="PS50850">
    <property type="entry name" value="MFS"/>
    <property type="match status" value="1"/>
</dbReference>
<keyword evidence="4" id="KW-0812">Transmembrane</keyword>
<keyword evidence="6" id="KW-0472">Membrane</keyword>
<dbReference type="eggNOG" id="KOG0255">
    <property type="taxonomic scope" value="Eukaryota"/>
</dbReference>
<dbReference type="PANTHER" id="PTHR23511:SF37">
    <property type="entry name" value="MAJOR FACILITATOR SUPERFAMILY (MFS) PROFILE DOMAIN-CONTAINING PROTEIN-RELATED"/>
    <property type="match status" value="1"/>
</dbReference>
<accession>A0A6I8V0A7</accession>
<dbReference type="PANTHER" id="PTHR23511">
    <property type="entry name" value="SYNAPTIC VESICLE GLYCOPROTEIN 2"/>
    <property type="match status" value="1"/>
</dbReference>
<dbReference type="Proteomes" id="UP000001819">
    <property type="component" value="Chromosome X"/>
</dbReference>
<keyword evidence="3" id="KW-0813">Transport</keyword>
<evidence type="ECO:0000313" key="8">
    <source>
        <dbReference type="Proteomes" id="UP000001819"/>
    </source>
</evidence>
<evidence type="ECO:0000256" key="6">
    <source>
        <dbReference type="ARBA" id="ARBA00023136"/>
    </source>
</evidence>
<dbReference type="SUPFAM" id="SSF103473">
    <property type="entry name" value="MFS general substrate transporter"/>
    <property type="match status" value="1"/>
</dbReference>
<dbReference type="RefSeq" id="XP_002134701.2">
    <property type="nucleotide sequence ID" value="XM_002134665.3"/>
</dbReference>
<accession>B5DP77</accession>
<dbReference type="Bgee" id="FBgn0250663">
    <property type="expression patterns" value="Expressed in male reproductive system and 1 other cell type or tissue"/>
</dbReference>
<dbReference type="HOGENOM" id="CLU_001265_46_15_1"/>
<dbReference type="InterPro" id="IPR005828">
    <property type="entry name" value="MFS_sugar_transport-like"/>
</dbReference>
<organism evidence="8 9">
    <name type="scientific">Drosophila pseudoobscura pseudoobscura</name>
    <name type="common">Fruit fly</name>
    <dbReference type="NCBI Taxonomy" id="46245"/>
    <lineage>
        <taxon>Eukaryota</taxon>
        <taxon>Metazoa</taxon>
        <taxon>Ecdysozoa</taxon>
        <taxon>Arthropoda</taxon>
        <taxon>Hexapoda</taxon>
        <taxon>Insecta</taxon>
        <taxon>Pterygota</taxon>
        <taxon>Neoptera</taxon>
        <taxon>Endopterygota</taxon>
        <taxon>Diptera</taxon>
        <taxon>Brachycera</taxon>
        <taxon>Muscomorpha</taxon>
        <taxon>Ephydroidea</taxon>
        <taxon>Drosophilidae</taxon>
        <taxon>Drosophila</taxon>
        <taxon>Sophophora</taxon>
    </lineage>
</organism>
<comment type="subcellular location">
    <subcellularLocation>
        <location evidence="1">Membrane</location>
        <topology evidence="1">Multi-pass membrane protein</topology>
    </subcellularLocation>
</comment>
<sequence>MLRCRLVSAGKLKTEVQNKQKRGGPIMELDEALKAIGFGCGQVLVLVFSSLANLLAVNETFGMSIVVVASSCDLETTAGQKSLMMTAMMAGMTISGFYVGYLIDIKGRVRILRWMLLVTILLSVISALMPEVYSLSAMRFLVGVFLCGPATCILGYMTEFSAPHARPPLVVLFSLGVGISLIYCPLVAKFFLPERICANEDGSYVVRSWRFLMMLYTLPGLFGLLGLWFLPESPYYLMSVKRKEETYEVLDWLCRRNRKQIEDLNIDLMDFPRDTIVAKANYFKLVWNDTIRLVKPPYCRDFMVCTLLSFGMFLISLGLGMWYPLLRNQDNSQHRLLCDVLSQPKNFDQPKSNVSATNEMPNFTDPLYYGIAYILFYFLALFLLVFISRKHVFVVYVSLAAACGLALNFIKEPIVILICFSAMMILPGVLIILVSSVLVDCMPTQLRAKALSLNKALSRLGAIIGCLLVGLLLKVSCLATLNIFVAYLIFCIILCFLLPK</sequence>
<dbReference type="GeneID" id="6900918"/>
<evidence type="ECO:0000256" key="2">
    <source>
        <dbReference type="ARBA" id="ARBA00008335"/>
    </source>
</evidence>
<keyword evidence="8" id="KW-1185">Reference proteome</keyword>
<evidence type="ECO:0000256" key="4">
    <source>
        <dbReference type="ARBA" id="ARBA00022692"/>
    </source>
</evidence>
<keyword evidence="5" id="KW-1133">Transmembrane helix</keyword>
<dbReference type="GO" id="GO:0016020">
    <property type="term" value="C:membrane"/>
    <property type="evidence" value="ECO:0007669"/>
    <property type="project" value="UniProtKB-SubCell"/>
</dbReference>
<evidence type="ECO:0000313" key="9">
    <source>
        <dbReference type="RefSeq" id="XP_002134701.2"/>
    </source>
</evidence>
<feature type="domain" description="Major facilitator superfamily (MFS) profile" evidence="7">
    <location>
        <begin position="45"/>
        <end position="500"/>
    </location>
</feature>
<gene>
    <name evidence="9" type="primary">LOC6900918</name>
</gene>
<evidence type="ECO:0000256" key="5">
    <source>
        <dbReference type="ARBA" id="ARBA00022989"/>
    </source>
</evidence>
<dbReference type="Gene3D" id="1.20.1250.20">
    <property type="entry name" value="MFS general substrate transporter like domains"/>
    <property type="match status" value="1"/>
</dbReference>
<protein>
    <submittedName>
        <fullName evidence="9">Organic cation/carnitine transporter 7</fullName>
    </submittedName>
</protein>
<reference evidence="9" key="1">
    <citation type="submission" date="2025-08" db="UniProtKB">
        <authorList>
            <consortium name="RefSeq"/>
        </authorList>
    </citation>
    <scope>IDENTIFICATION</scope>
    <source>
        <strain evidence="9">MV-25-SWS-2005</strain>
        <tissue evidence="9">Whole body</tissue>
    </source>
</reference>